<protein>
    <submittedName>
        <fullName evidence="1">Uncharacterized protein</fullName>
    </submittedName>
</protein>
<gene>
    <name evidence="1" type="ORF">F0U60_11865</name>
</gene>
<proteinExistence type="predicted"/>
<keyword evidence="2" id="KW-1185">Reference proteome</keyword>
<name>A0ABY9WLV5_9BACT</name>
<evidence type="ECO:0000313" key="2">
    <source>
        <dbReference type="Proteomes" id="UP001611383"/>
    </source>
</evidence>
<organism evidence="1 2">
    <name type="scientific">Archangium minus</name>
    <dbReference type="NCBI Taxonomy" id="83450"/>
    <lineage>
        <taxon>Bacteria</taxon>
        <taxon>Pseudomonadati</taxon>
        <taxon>Myxococcota</taxon>
        <taxon>Myxococcia</taxon>
        <taxon>Myxococcales</taxon>
        <taxon>Cystobacterineae</taxon>
        <taxon>Archangiaceae</taxon>
        <taxon>Archangium</taxon>
    </lineage>
</organism>
<accession>A0ABY9WLV5</accession>
<dbReference type="RefSeq" id="WP_395818097.1">
    <property type="nucleotide sequence ID" value="NZ_CP043494.1"/>
</dbReference>
<dbReference type="EMBL" id="CP043494">
    <property type="protein sequence ID" value="WNG44708.1"/>
    <property type="molecule type" value="Genomic_DNA"/>
</dbReference>
<sequence>MPPSLEQLLSIVRNYWPSNEDHYLRGEASPENERLDALWNQELKKMDRWWALLHDLEGALPEFTIGDATATINASFRCVAYSGKKAPHRFAVVGCASILAPVFAVYGLEFSETEETRTVSRTCFDPLPAHMQGPAGLIARKIEANFGFDELPRELADTPVPLFVEWKKPPDTTLFHALFASVPESVP</sequence>
<evidence type="ECO:0000313" key="1">
    <source>
        <dbReference type="EMBL" id="WNG44708.1"/>
    </source>
</evidence>
<dbReference type="Proteomes" id="UP001611383">
    <property type="component" value="Chromosome"/>
</dbReference>
<reference evidence="1 2" key="1">
    <citation type="submission" date="2019-08" db="EMBL/GenBank/DDBJ databases">
        <title>Archangium and Cystobacter genomes.</title>
        <authorList>
            <person name="Chen I.-C.K."/>
            <person name="Wielgoss S."/>
        </authorList>
    </citation>
    <scope>NUCLEOTIDE SEQUENCE [LARGE SCALE GENOMIC DNA]</scope>
    <source>
        <strain evidence="1 2">Cbm 6</strain>
    </source>
</reference>